<evidence type="ECO:0000256" key="3">
    <source>
        <dbReference type="ARBA" id="ARBA00023186"/>
    </source>
</evidence>
<proteinExistence type="inferred from homology"/>
<keyword evidence="2" id="KW-0496">Mitochondrion</keyword>
<evidence type="ECO:0000256" key="2">
    <source>
        <dbReference type="ARBA" id="ARBA00023128"/>
    </source>
</evidence>
<dbReference type="InterPro" id="IPR045295">
    <property type="entry name" value="Complex1_LYR_SDHAF1_LYRM8"/>
</dbReference>
<name>A0A9P6HRE1_9AGAM</name>
<reference evidence="6" key="1">
    <citation type="journal article" date="2020" name="Nat. Commun.">
        <title>Large-scale genome sequencing of mycorrhizal fungi provides insights into the early evolution of symbiotic traits.</title>
        <authorList>
            <person name="Miyauchi S."/>
            <person name="Kiss E."/>
            <person name="Kuo A."/>
            <person name="Drula E."/>
            <person name="Kohler A."/>
            <person name="Sanchez-Garcia M."/>
            <person name="Morin E."/>
            <person name="Andreopoulos B."/>
            <person name="Barry K.W."/>
            <person name="Bonito G."/>
            <person name="Buee M."/>
            <person name="Carver A."/>
            <person name="Chen C."/>
            <person name="Cichocki N."/>
            <person name="Clum A."/>
            <person name="Culley D."/>
            <person name="Crous P.W."/>
            <person name="Fauchery L."/>
            <person name="Girlanda M."/>
            <person name="Hayes R.D."/>
            <person name="Keri Z."/>
            <person name="LaButti K."/>
            <person name="Lipzen A."/>
            <person name="Lombard V."/>
            <person name="Magnuson J."/>
            <person name="Maillard F."/>
            <person name="Murat C."/>
            <person name="Nolan M."/>
            <person name="Ohm R.A."/>
            <person name="Pangilinan J."/>
            <person name="Pereira M.F."/>
            <person name="Perotto S."/>
            <person name="Peter M."/>
            <person name="Pfister S."/>
            <person name="Riley R."/>
            <person name="Sitrit Y."/>
            <person name="Stielow J.B."/>
            <person name="Szollosi G."/>
            <person name="Zifcakova L."/>
            <person name="Stursova M."/>
            <person name="Spatafora J.W."/>
            <person name="Tedersoo L."/>
            <person name="Vaario L.M."/>
            <person name="Yamada A."/>
            <person name="Yan M."/>
            <person name="Wang P."/>
            <person name="Xu J."/>
            <person name="Bruns T."/>
            <person name="Baldrian P."/>
            <person name="Vilgalys R."/>
            <person name="Dunand C."/>
            <person name="Henrissat B."/>
            <person name="Grigoriev I.V."/>
            <person name="Hibbett D."/>
            <person name="Nagy L.G."/>
            <person name="Martin F.M."/>
        </authorList>
    </citation>
    <scope>NUCLEOTIDE SEQUENCE</scope>
    <source>
        <strain evidence="6">UH-Tt-Lm1</strain>
    </source>
</reference>
<dbReference type="EMBL" id="WIUZ02000002">
    <property type="protein sequence ID" value="KAF9791145.1"/>
    <property type="molecule type" value="Genomic_DNA"/>
</dbReference>
<dbReference type="GO" id="GO:0034553">
    <property type="term" value="P:mitochondrial respiratory chain complex II assembly"/>
    <property type="evidence" value="ECO:0007669"/>
    <property type="project" value="InterPro"/>
</dbReference>
<dbReference type="PANTHER" id="PTHR13675:SF1">
    <property type="entry name" value="SUCCINATE DEHYDROGENASE ASSEMBLY FACTOR 1, MITOCHONDRIAL"/>
    <property type="match status" value="1"/>
</dbReference>
<evidence type="ECO:0000256" key="4">
    <source>
        <dbReference type="ARBA" id="ARBA00025715"/>
    </source>
</evidence>
<accession>A0A9P6HRE1</accession>
<evidence type="ECO:0000256" key="1">
    <source>
        <dbReference type="ARBA" id="ARBA00004305"/>
    </source>
</evidence>
<dbReference type="Pfam" id="PF05347">
    <property type="entry name" value="Complex1_LYR"/>
    <property type="match status" value="1"/>
</dbReference>
<dbReference type="GO" id="GO:0005759">
    <property type="term" value="C:mitochondrial matrix"/>
    <property type="evidence" value="ECO:0007669"/>
    <property type="project" value="UniProtKB-SubCell"/>
</dbReference>
<comment type="caution">
    <text evidence="6">The sequence shown here is derived from an EMBL/GenBank/DDBJ whole genome shotgun (WGS) entry which is preliminary data.</text>
</comment>
<comment type="subcellular location">
    <subcellularLocation>
        <location evidence="1">Mitochondrion matrix</location>
    </subcellularLocation>
</comment>
<organism evidence="6 7">
    <name type="scientific">Thelephora terrestris</name>
    <dbReference type="NCBI Taxonomy" id="56493"/>
    <lineage>
        <taxon>Eukaryota</taxon>
        <taxon>Fungi</taxon>
        <taxon>Dikarya</taxon>
        <taxon>Basidiomycota</taxon>
        <taxon>Agaricomycotina</taxon>
        <taxon>Agaricomycetes</taxon>
        <taxon>Thelephorales</taxon>
        <taxon>Thelephoraceae</taxon>
        <taxon>Thelephora</taxon>
    </lineage>
</organism>
<keyword evidence="7" id="KW-1185">Reference proteome</keyword>
<dbReference type="Proteomes" id="UP000736335">
    <property type="component" value="Unassembled WGS sequence"/>
</dbReference>
<reference evidence="6" key="2">
    <citation type="submission" date="2020-11" db="EMBL/GenBank/DDBJ databases">
        <authorList>
            <consortium name="DOE Joint Genome Institute"/>
            <person name="Kuo A."/>
            <person name="Miyauchi S."/>
            <person name="Kiss E."/>
            <person name="Drula E."/>
            <person name="Kohler A."/>
            <person name="Sanchez-Garcia M."/>
            <person name="Andreopoulos B."/>
            <person name="Barry K.W."/>
            <person name="Bonito G."/>
            <person name="Buee M."/>
            <person name="Carver A."/>
            <person name="Chen C."/>
            <person name="Cichocki N."/>
            <person name="Clum A."/>
            <person name="Culley D."/>
            <person name="Crous P.W."/>
            <person name="Fauchery L."/>
            <person name="Girlanda M."/>
            <person name="Hayes R."/>
            <person name="Keri Z."/>
            <person name="Labutti K."/>
            <person name="Lipzen A."/>
            <person name="Lombard V."/>
            <person name="Magnuson J."/>
            <person name="Maillard F."/>
            <person name="Morin E."/>
            <person name="Murat C."/>
            <person name="Nolan M."/>
            <person name="Ohm R."/>
            <person name="Pangilinan J."/>
            <person name="Pereira M."/>
            <person name="Perotto S."/>
            <person name="Peter M."/>
            <person name="Riley R."/>
            <person name="Sitrit Y."/>
            <person name="Stielow B."/>
            <person name="Szollosi G."/>
            <person name="Zifcakova L."/>
            <person name="Stursova M."/>
            <person name="Spatafora J.W."/>
            <person name="Tedersoo L."/>
            <person name="Vaario L.-M."/>
            <person name="Yamada A."/>
            <person name="Yan M."/>
            <person name="Wang P."/>
            <person name="Xu J."/>
            <person name="Bruns T."/>
            <person name="Baldrian P."/>
            <person name="Vilgalys R."/>
            <person name="Henrissat B."/>
            <person name="Grigoriev I.V."/>
            <person name="Hibbett D."/>
            <person name="Nagy L.G."/>
            <person name="Martin F.M."/>
        </authorList>
    </citation>
    <scope>NUCLEOTIDE SEQUENCE</scope>
    <source>
        <strain evidence="6">UH-Tt-Lm1</strain>
    </source>
</reference>
<dbReference type="AlphaFoldDB" id="A0A9P6HRE1"/>
<protein>
    <recommendedName>
        <fullName evidence="5">Complex 1 LYR protein domain-containing protein</fullName>
    </recommendedName>
</protein>
<dbReference type="InterPro" id="IPR008011">
    <property type="entry name" value="Complex1_LYR_dom"/>
</dbReference>
<dbReference type="OrthoDB" id="273010at2759"/>
<evidence type="ECO:0000313" key="6">
    <source>
        <dbReference type="EMBL" id="KAF9791145.1"/>
    </source>
</evidence>
<keyword evidence="3" id="KW-0143">Chaperone</keyword>
<evidence type="ECO:0000259" key="5">
    <source>
        <dbReference type="Pfam" id="PF05347"/>
    </source>
</evidence>
<comment type="similarity">
    <text evidence="4">Belongs to the complex I LYR family. SDHAF1 subfamily.</text>
</comment>
<dbReference type="PANTHER" id="PTHR13675">
    <property type="entry name" value="LYR MOTIF-CONTAINING PROTEIN 2"/>
    <property type="match status" value="1"/>
</dbReference>
<feature type="domain" description="Complex 1 LYR protein" evidence="5">
    <location>
        <begin position="10"/>
        <end position="68"/>
    </location>
</feature>
<gene>
    <name evidence="6" type="ORF">BJ322DRAFT_429330</name>
</gene>
<evidence type="ECO:0000313" key="7">
    <source>
        <dbReference type="Proteomes" id="UP000736335"/>
    </source>
</evidence>
<dbReference type="CDD" id="cd20268">
    <property type="entry name" value="Complex1_LYR_SDHAF1_LYRM8"/>
    <property type="match status" value="1"/>
</dbReference>
<sequence>MRPHSGLQKDVLNLYKRALRIARTKPVETRAKFDILIRYTFRTQAASVNSRQISGIEYLLRKGKRQLETYEAPLVKDCYVSREMKEWNETFRRTPDLPNSKARV</sequence>